<dbReference type="Gene3D" id="1.10.150.130">
    <property type="match status" value="1"/>
</dbReference>
<dbReference type="Pfam" id="PF00589">
    <property type="entry name" value="Phage_integrase"/>
    <property type="match status" value="1"/>
</dbReference>
<dbReference type="InterPro" id="IPR011010">
    <property type="entry name" value="DNA_brk_join_enz"/>
</dbReference>
<evidence type="ECO:0000259" key="5">
    <source>
        <dbReference type="PROSITE" id="PS51898"/>
    </source>
</evidence>
<dbReference type="CDD" id="cd00801">
    <property type="entry name" value="INT_P4_C"/>
    <property type="match status" value="1"/>
</dbReference>
<evidence type="ECO:0000256" key="2">
    <source>
        <dbReference type="ARBA" id="ARBA00022908"/>
    </source>
</evidence>
<dbReference type="InterPro" id="IPR010998">
    <property type="entry name" value="Integrase_recombinase_N"/>
</dbReference>
<dbReference type="AlphaFoldDB" id="A0A5R9GN39"/>
<dbReference type="Pfam" id="PF22022">
    <property type="entry name" value="Phage_int_M"/>
    <property type="match status" value="1"/>
</dbReference>
<keyword evidence="2" id="KW-0229">DNA integration</keyword>
<reference evidence="6 7" key="1">
    <citation type="journal article" date="2019" name="Appl. Environ. Microbiol.">
        <title>Environmental Evidence and Genomic Insight of Iron-oxidizing Bacteria Preference Towards More Corrosion Resistant Stainless Steel at Higher Salinities.</title>
        <authorList>
            <person name="Garrison C.E."/>
            <person name="Price K.A."/>
            <person name="Field E.K."/>
        </authorList>
    </citation>
    <scope>NUCLEOTIDE SEQUENCE [LARGE SCALE GENOMIC DNA]</scope>
    <source>
        <strain evidence="6 7">P3</strain>
    </source>
</reference>
<dbReference type="InterPro" id="IPR013762">
    <property type="entry name" value="Integrase-like_cat_sf"/>
</dbReference>
<evidence type="ECO:0000313" key="6">
    <source>
        <dbReference type="EMBL" id="TLS66505.1"/>
    </source>
</evidence>
<comment type="similarity">
    <text evidence="1">Belongs to the 'phage' integrase family.</text>
</comment>
<keyword evidence="4" id="KW-0233">DNA recombination</keyword>
<sequence length="412" mass="46663">MAITELKARKTVCPADKKQIRLSDGNNLYLTIKSGGSKLWRFRYRYDGRQQELSFGLYPDVSITDARDKARKFREMLLEGINPSEQRKLNRQESASDEQRTFITIALEWYETQKPGWTDDNSKKVKRWIDVFMKPLHGLQIDAIDAGHITDLMIGIEKQGKAKSCAPILSVINRIYGRALAKRLTRTNPAAGFPLSDVLSPLPPVQHRAAITNPKQLGELIRAIDNNDGGSYCSAQALKLIPRVFLRPIEVRTLKWEYIDFDDALIRIPAEDMKRNRDHLVPMSDQVVGLLREIQSVTVYSPYVFPNERNGFKPMSKNVLTNRLRALGYSSGVMDSHGFRTSASTLLHEQGWAHDVVESQLAHLVGTTTSRSYNRAKHLPDRKKMMQAWADYLDALKDGADVIPINRTGGVC</sequence>
<proteinExistence type="inferred from homology"/>
<dbReference type="RefSeq" id="WP_138239686.1">
    <property type="nucleotide sequence ID" value="NZ_VBRY01000009.1"/>
</dbReference>
<comment type="caution">
    <text evidence="6">The sequence shown here is derived from an EMBL/GenBank/DDBJ whole genome shotgun (WGS) entry which is preliminary data.</text>
</comment>
<dbReference type="SUPFAM" id="SSF56349">
    <property type="entry name" value="DNA breaking-rejoining enzymes"/>
    <property type="match status" value="1"/>
</dbReference>
<dbReference type="Gene3D" id="1.10.443.10">
    <property type="entry name" value="Intergrase catalytic core"/>
    <property type="match status" value="1"/>
</dbReference>
<gene>
    <name evidence="6" type="ORF">FEF65_10080</name>
</gene>
<evidence type="ECO:0000256" key="3">
    <source>
        <dbReference type="ARBA" id="ARBA00023125"/>
    </source>
</evidence>
<dbReference type="PANTHER" id="PTHR30629">
    <property type="entry name" value="PROPHAGE INTEGRASE"/>
    <property type="match status" value="1"/>
</dbReference>
<dbReference type="InterPro" id="IPR053876">
    <property type="entry name" value="Phage_int_M"/>
</dbReference>
<protein>
    <submittedName>
        <fullName evidence="6">DUF4102 domain-containing protein</fullName>
    </submittedName>
</protein>
<evidence type="ECO:0000256" key="4">
    <source>
        <dbReference type="ARBA" id="ARBA00023172"/>
    </source>
</evidence>
<dbReference type="GO" id="GO:0003677">
    <property type="term" value="F:DNA binding"/>
    <property type="evidence" value="ECO:0007669"/>
    <property type="project" value="UniProtKB-KW"/>
</dbReference>
<dbReference type="EMBL" id="VBRY01000009">
    <property type="protein sequence ID" value="TLS66505.1"/>
    <property type="molecule type" value="Genomic_DNA"/>
</dbReference>
<accession>A0A5R9GN39</accession>
<dbReference type="Pfam" id="PF13356">
    <property type="entry name" value="Arm-DNA-bind_3"/>
    <property type="match status" value="1"/>
</dbReference>
<dbReference type="PANTHER" id="PTHR30629:SF2">
    <property type="entry name" value="PROPHAGE INTEGRASE INTS-RELATED"/>
    <property type="match status" value="1"/>
</dbReference>
<dbReference type="InterPro" id="IPR050808">
    <property type="entry name" value="Phage_Integrase"/>
</dbReference>
<dbReference type="Proteomes" id="UP000306585">
    <property type="component" value="Unassembled WGS sequence"/>
</dbReference>
<dbReference type="GO" id="GO:0006310">
    <property type="term" value="P:DNA recombination"/>
    <property type="evidence" value="ECO:0007669"/>
    <property type="project" value="UniProtKB-KW"/>
</dbReference>
<evidence type="ECO:0000313" key="7">
    <source>
        <dbReference type="Proteomes" id="UP000306585"/>
    </source>
</evidence>
<evidence type="ECO:0000256" key="1">
    <source>
        <dbReference type="ARBA" id="ARBA00008857"/>
    </source>
</evidence>
<feature type="domain" description="Tyr recombinase" evidence="5">
    <location>
        <begin position="206"/>
        <end position="390"/>
    </location>
</feature>
<dbReference type="PROSITE" id="PS51898">
    <property type="entry name" value="TYR_RECOMBINASE"/>
    <property type="match status" value="1"/>
</dbReference>
<name>A0A5R9GN39_9PROT</name>
<dbReference type="GO" id="GO:0015074">
    <property type="term" value="P:DNA integration"/>
    <property type="evidence" value="ECO:0007669"/>
    <property type="project" value="UniProtKB-KW"/>
</dbReference>
<dbReference type="InterPro" id="IPR002104">
    <property type="entry name" value="Integrase_catalytic"/>
</dbReference>
<keyword evidence="3" id="KW-0238">DNA-binding</keyword>
<dbReference type="InterPro" id="IPR025166">
    <property type="entry name" value="Integrase_DNA_bind_dom"/>
</dbReference>
<dbReference type="Gene3D" id="3.30.160.390">
    <property type="entry name" value="Integrase, DNA-binding domain"/>
    <property type="match status" value="1"/>
</dbReference>
<organism evidence="6 7">
    <name type="scientific">Mariprofundus erugo</name>
    <dbReference type="NCBI Taxonomy" id="2528639"/>
    <lineage>
        <taxon>Bacteria</taxon>
        <taxon>Pseudomonadati</taxon>
        <taxon>Pseudomonadota</taxon>
        <taxon>Candidatius Mariprofundia</taxon>
        <taxon>Mariprofundales</taxon>
        <taxon>Mariprofundaceae</taxon>
        <taxon>Mariprofundus</taxon>
    </lineage>
</organism>
<dbReference type="InterPro" id="IPR038488">
    <property type="entry name" value="Integrase_DNA-bd_sf"/>
</dbReference>
<keyword evidence="7" id="KW-1185">Reference proteome</keyword>